<evidence type="ECO:0000313" key="3">
    <source>
        <dbReference type="Proteomes" id="UP000030755"/>
    </source>
</evidence>
<reference evidence="4" key="2">
    <citation type="journal article" date="2018" name="Nat. Microbiol.">
        <title>Leveraging single-cell genomics to expand the fungal tree of life.</title>
        <authorList>
            <person name="Ahrendt S.R."/>
            <person name="Quandt C.A."/>
            <person name="Ciobanu D."/>
            <person name="Clum A."/>
            <person name="Salamov A."/>
            <person name="Andreopoulos B."/>
            <person name="Cheng J.F."/>
            <person name="Woyke T."/>
            <person name="Pelin A."/>
            <person name="Henrissat B."/>
            <person name="Reynolds N.K."/>
            <person name="Benny G.L."/>
            <person name="Smith M.E."/>
            <person name="James T.Y."/>
            <person name="Grigoriev I.V."/>
        </authorList>
    </citation>
    <scope>NUCLEOTIDE SEQUENCE [LARGE SCALE GENOMIC DNA]</scope>
    <source>
        <strain evidence="4">CSF55</strain>
    </source>
</reference>
<reference evidence="2" key="3">
    <citation type="submission" date="2018-08" db="EMBL/GenBank/DDBJ databases">
        <title>Leveraging single-cell genomics to expand the Fungal Tree of Life.</title>
        <authorList>
            <consortium name="DOE Joint Genome Institute"/>
            <person name="Ahrendt S.R."/>
            <person name="Quandt C.A."/>
            <person name="Ciobanu D."/>
            <person name="Clum A."/>
            <person name="Salamov A."/>
            <person name="Andreopoulos B."/>
            <person name="Cheng J.-F."/>
            <person name="Woyke T."/>
            <person name="Pelin A."/>
            <person name="Henrissat B."/>
            <person name="Reynolds N."/>
            <person name="Benny G.L."/>
            <person name="Smith M.E."/>
            <person name="James T.Y."/>
            <person name="Grigoriev I.V."/>
        </authorList>
    </citation>
    <scope>NUCLEOTIDE SEQUENCE</scope>
    <source>
        <strain evidence="2">CSF55</strain>
    </source>
</reference>
<dbReference type="EMBL" id="KE560601">
    <property type="protein sequence ID" value="EPZ36303.1"/>
    <property type="molecule type" value="Genomic_DNA"/>
</dbReference>
<protein>
    <submittedName>
        <fullName evidence="1">Uncharacterized protein</fullName>
    </submittedName>
</protein>
<accession>A0A075B1R6</accession>
<dbReference type="Gene3D" id="1.20.58.1030">
    <property type="match status" value="1"/>
</dbReference>
<gene>
    <name evidence="1" type="ORF">O9G_004673</name>
    <name evidence="2" type="ORF">ROZALSC1DRAFT_29203</name>
</gene>
<reference evidence="1 3" key="1">
    <citation type="journal article" date="2013" name="Curr. Biol.">
        <title>Shared signatures of parasitism and phylogenomics unite Cryptomycota and microsporidia.</title>
        <authorList>
            <person name="James T.Y."/>
            <person name="Pelin A."/>
            <person name="Bonen L."/>
            <person name="Ahrendt S."/>
            <person name="Sain D."/>
            <person name="Corradi N."/>
            <person name="Stajich J.E."/>
        </authorList>
    </citation>
    <scope>NUCLEOTIDE SEQUENCE [LARGE SCALE GENOMIC DNA]</scope>
    <source>
        <strain evidence="1 3">CSF55</strain>
        <strain evidence="1 3">CSF55</strain>
    </source>
</reference>
<dbReference type="Proteomes" id="UP000281549">
    <property type="component" value="Unassembled WGS sequence"/>
</dbReference>
<keyword evidence="3" id="KW-1185">Reference proteome</keyword>
<evidence type="ECO:0000313" key="2">
    <source>
        <dbReference type="EMBL" id="RKP19170.1"/>
    </source>
</evidence>
<dbReference type="AlphaFoldDB" id="A0A075B1R6"/>
<evidence type="ECO:0000313" key="1">
    <source>
        <dbReference type="EMBL" id="EPZ36303.1"/>
    </source>
</evidence>
<dbReference type="Proteomes" id="UP000030755">
    <property type="component" value="Unassembled WGS sequence"/>
</dbReference>
<name>A0A075B1R6_ROZAC</name>
<dbReference type="EMBL" id="ML005278">
    <property type="protein sequence ID" value="RKP19170.1"/>
    <property type="molecule type" value="Genomic_DNA"/>
</dbReference>
<sequence>MVDEVDDYERFKRAYMNEKFSPEILTFPFECFDNMMLYLEQRNDDIQQANDRQVKNGPLELNPLSAEKFC</sequence>
<evidence type="ECO:0000313" key="4">
    <source>
        <dbReference type="Proteomes" id="UP000281549"/>
    </source>
</evidence>
<proteinExistence type="predicted"/>
<dbReference type="HOGENOM" id="CLU_2759226_0_0_1"/>
<dbReference type="SUPFAM" id="SSF158573">
    <property type="entry name" value="GINS helical bundle-like"/>
    <property type="match status" value="1"/>
</dbReference>
<dbReference type="InterPro" id="IPR036224">
    <property type="entry name" value="GINS_bundle-like_dom_sf"/>
</dbReference>
<organism evidence="1 3">
    <name type="scientific">Rozella allomycis (strain CSF55)</name>
    <dbReference type="NCBI Taxonomy" id="988480"/>
    <lineage>
        <taxon>Eukaryota</taxon>
        <taxon>Fungi</taxon>
        <taxon>Fungi incertae sedis</taxon>
        <taxon>Cryptomycota</taxon>
        <taxon>Cryptomycota incertae sedis</taxon>
        <taxon>Rozella</taxon>
    </lineage>
</organism>